<feature type="transmembrane region" description="Helical" evidence="5">
    <location>
        <begin position="232"/>
        <end position="253"/>
    </location>
</feature>
<evidence type="ECO:0000256" key="2">
    <source>
        <dbReference type="ARBA" id="ARBA00022692"/>
    </source>
</evidence>
<feature type="transmembrane region" description="Helical" evidence="5">
    <location>
        <begin position="72"/>
        <end position="93"/>
    </location>
</feature>
<protein>
    <recommendedName>
        <fullName evidence="5">Probable membrane transporter protein</fullName>
    </recommendedName>
</protein>
<keyword evidence="7" id="KW-1185">Reference proteome</keyword>
<dbReference type="PATRIC" id="fig|1317118.6.peg.3387"/>
<organism evidence="6 7">
    <name type="scientific">Roseivivax marinus</name>
    <dbReference type="NCBI Taxonomy" id="1379903"/>
    <lineage>
        <taxon>Bacteria</taxon>
        <taxon>Pseudomonadati</taxon>
        <taxon>Pseudomonadota</taxon>
        <taxon>Alphaproteobacteria</taxon>
        <taxon>Rhodobacterales</taxon>
        <taxon>Roseobacteraceae</taxon>
        <taxon>Roseivivax</taxon>
    </lineage>
</organism>
<accession>W4HHA3</accession>
<comment type="caution">
    <text evidence="6">The sequence shown here is derived from an EMBL/GenBank/DDBJ whole genome shotgun (WGS) entry which is preliminary data.</text>
</comment>
<gene>
    <name evidence="6" type="ORF">ATO8_16465</name>
</gene>
<dbReference type="Pfam" id="PF01925">
    <property type="entry name" value="TauE"/>
    <property type="match status" value="1"/>
</dbReference>
<name>W4HHA3_9RHOB</name>
<comment type="subcellular location">
    <subcellularLocation>
        <location evidence="5">Cell membrane</location>
        <topology evidence="5">Multi-pass membrane protein</topology>
    </subcellularLocation>
    <subcellularLocation>
        <location evidence="1">Membrane</location>
        <topology evidence="1">Multi-pass membrane protein</topology>
    </subcellularLocation>
</comment>
<dbReference type="STRING" id="1379903.ATO8_16465"/>
<evidence type="ECO:0000256" key="1">
    <source>
        <dbReference type="ARBA" id="ARBA00004141"/>
    </source>
</evidence>
<evidence type="ECO:0000256" key="5">
    <source>
        <dbReference type="RuleBase" id="RU363041"/>
    </source>
</evidence>
<keyword evidence="3 5" id="KW-1133">Transmembrane helix</keyword>
<evidence type="ECO:0000313" key="7">
    <source>
        <dbReference type="Proteomes" id="UP000019063"/>
    </source>
</evidence>
<sequence length="259" mass="26659">MNAIFFSLLPPDLGPAVVAALLATSFATSFITVSLGIGGGAVLLAIMATLVPPAALIPTHGVIQAGSNLGRALITLGHVHWSALPAFVVGSLIGVGVGGLLVVNIPPYAVQIGVGCFVLWSVLGKPVKGVRDWPLAVGLFSSFLTMFFGATGAFVATYTKSLHLGRHAHVATHASLMTVQHGVKCVAFGLIGFAFGPWLPFIAAMIAVGFAGTVAGRLLLNRMNDVGFKRALDVILILISLRLIWGGVTQFLADGSGAP</sequence>
<evidence type="ECO:0000256" key="4">
    <source>
        <dbReference type="ARBA" id="ARBA00023136"/>
    </source>
</evidence>
<keyword evidence="5" id="KW-1003">Cell membrane</keyword>
<dbReference type="RefSeq" id="WP_043846188.1">
    <property type="nucleotide sequence ID" value="NZ_AQQW01000011.1"/>
</dbReference>
<keyword evidence="2 5" id="KW-0812">Transmembrane</keyword>
<comment type="similarity">
    <text evidence="5">Belongs to the 4-toluene sulfonate uptake permease (TSUP) (TC 2.A.102) family.</text>
</comment>
<keyword evidence="4 5" id="KW-0472">Membrane</keyword>
<feature type="transmembrane region" description="Helical" evidence="5">
    <location>
        <begin position="105"/>
        <end position="123"/>
    </location>
</feature>
<dbReference type="AlphaFoldDB" id="W4HHA3"/>
<dbReference type="GO" id="GO:0005886">
    <property type="term" value="C:plasma membrane"/>
    <property type="evidence" value="ECO:0007669"/>
    <property type="project" value="UniProtKB-SubCell"/>
</dbReference>
<feature type="transmembrane region" description="Helical" evidence="5">
    <location>
        <begin position="135"/>
        <end position="156"/>
    </location>
</feature>
<evidence type="ECO:0000256" key="3">
    <source>
        <dbReference type="ARBA" id="ARBA00022989"/>
    </source>
</evidence>
<reference evidence="6 7" key="1">
    <citation type="journal article" date="2014" name="Antonie Van Leeuwenhoek">
        <title>Roseivivax atlanticus sp. nov., isolated from surface seawater of the Atlantic Ocean.</title>
        <authorList>
            <person name="Li G."/>
            <person name="Lai Q."/>
            <person name="Liu X."/>
            <person name="Sun F."/>
            <person name="Shao Z."/>
        </authorList>
    </citation>
    <scope>NUCLEOTIDE SEQUENCE [LARGE SCALE GENOMIC DNA]</scope>
    <source>
        <strain evidence="6 7">22II-s10s</strain>
    </source>
</reference>
<feature type="transmembrane region" description="Helical" evidence="5">
    <location>
        <begin position="198"/>
        <end position="220"/>
    </location>
</feature>
<evidence type="ECO:0000313" key="6">
    <source>
        <dbReference type="EMBL" id="ETW11526.1"/>
    </source>
</evidence>
<dbReference type="InterPro" id="IPR002781">
    <property type="entry name" value="TM_pro_TauE-like"/>
</dbReference>
<dbReference type="eggNOG" id="COG0730">
    <property type="taxonomic scope" value="Bacteria"/>
</dbReference>
<dbReference type="Proteomes" id="UP000019063">
    <property type="component" value="Unassembled WGS sequence"/>
</dbReference>
<proteinExistence type="inferred from homology"/>
<dbReference type="EMBL" id="AQQW01000011">
    <property type="protein sequence ID" value="ETW11526.1"/>
    <property type="molecule type" value="Genomic_DNA"/>
</dbReference>